<dbReference type="Gene3D" id="3.20.20.70">
    <property type="entry name" value="Aldolase class I"/>
    <property type="match status" value="1"/>
</dbReference>
<keyword evidence="8 12" id="KW-0028">Amino-acid biosynthesis</keyword>
<dbReference type="InterPro" id="IPR023016">
    <property type="entry name" value="HisA/PriA"/>
</dbReference>
<feature type="active site" description="Proton donor" evidence="12">
    <location>
        <position position="131"/>
    </location>
</feature>
<dbReference type="GO" id="GO:0003949">
    <property type="term" value="F:1-(5-phosphoribosyl)-5-[(5-phosphoribosylamino)methylideneamino]imidazole-4-carboxamide isomerase activity"/>
    <property type="evidence" value="ECO:0007669"/>
    <property type="project" value="UniProtKB-UniRule"/>
</dbReference>
<evidence type="ECO:0000256" key="4">
    <source>
        <dbReference type="ARBA" id="ARBA00009667"/>
    </source>
</evidence>
<comment type="similarity">
    <text evidence="4 12 13">Belongs to the HisA/HisF family.</text>
</comment>
<dbReference type="HOGENOM" id="CLU_048577_1_1_9"/>
<feature type="active site" description="Proton acceptor" evidence="12">
    <location>
        <position position="10"/>
    </location>
</feature>
<protein>
    <recommendedName>
        <fullName evidence="6 12">1-(5-phosphoribosyl)-5-[(5-phosphoribosylamino)methylideneamino] imidazole-4-carboxamide isomerase</fullName>
        <ecNumber evidence="5 12">5.3.1.16</ecNumber>
    </recommendedName>
    <alternativeName>
        <fullName evidence="11 12">Phosphoribosylformimino-5-aminoimidazole carboxamide ribotide isomerase</fullName>
    </alternativeName>
</protein>
<gene>
    <name evidence="12" type="primary">hisA</name>
    <name evidence="15" type="ordered locus">Nther_1998</name>
</gene>
<reference evidence="15 16" key="2">
    <citation type="journal article" date="2011" name="J. Bacteriol.">
        <title>Complete genome sequence of the anaerobic, halophilic alkalithermophile Natranaerobius thermophilus JW/NM-WN-LF.</title>
        <authorList>
            <person name="Zhao B."/>
            <person name="Mesbah N.M."/>
            <person name="Dalin E."/>
            <person name="Goodwin L."/>
            <person name="Nolan M."/>
            <person name="Pitluck S."/>
            <person name="Chertkov O."/>
            <person name="Brettin T.S."/>
            <person name="Han J."/>
            <person name="Larimer F.W."/>
            <person name="Land M.L."/>
            <person name="Hauser L."/>
            <person name="Kyrpides N."/>
            <person name="Wiegel J."/>
        </authorList>
    </citation>
    <scope>NUCLEOTIDE SEQUENCE [LARGE SCALE GENOMIC DNA]</scope>
    <source>
        <strain evidence="16">ATCC BAA-1301 / DSM 18059 / JW/NM-WN-LF</strain>
    </source>
</reference>
<dbReference type="NCBIfam" id="TIGR00007">
    <property type="entry name" value="1-(5-phosphoribosyl)-5-[(5-phosphoribosylamino)methylideneamino]imidazole-4-carboxamide isomerase"/>
    <property type="match status" value="1"/>
</dbReference>
<evidence type="ECO:0000313" key="15">
    <source>
        <dbReference type="EMBL" id="ACB85565.1"/>
    </source>
</evidence>
<evidence type="ECO:0000256" key="11">
    <source>
        <dbReference type="ARBA" id="ARBA00030547"/>
    </source>
</evidence>
<evidence type="ECO:0000256" key="1">
    <source>
        <dbReference type="ARBA" id="ARBA00000901"/>
    </source>
</evidence>
<keyword evidence="9 12" id="KW-0368">Histidine biosynthesis</keyword>
<evidence type="ECO:0000256" key="10">
    <source>
        <dbReference type="ARBA" id="ARBA00023235"/>
    </source>
</evidence>
<dbReference type="EMBL" id="CP001034">
    <property type="protein sequence ID" value="ACB85565.1"/>
    <property type="molecule type" value="Genomic_DNA"/>
</dbReference>
<dbReference type="GO" id="GO:0000162">
    <property type="term" value="P:L-tryptophan biosynthetic process"/>
    <property type="evidence" value="ECO:0007669"/>
    <property type="project" value="TreeGrafter"/>
</dbReference>
<dbReference type="HAMAP" id="MF_01014">
    <property type="entry name" value="HisA"/>
    <property type="match status" value="1"/>
</dbReference>
<evidence type="ECO:0000256" key="7">
    <source>
        <dbReference type="ARBA" id="ARBA00022490"/>
    </source>
</evidence>
<proteinExistence type="inferred from homology"/>
<accession>B2A6X1</accession>
<dbReference type="STRING" id="457570.Nther_1998"/>
<dbReference type="PANTHER" id="PTHR43090:SF2">
    <property type="entry name" value="1-(5-PHOSPHORIBOSYL)-5-[(5-PHOSPHORIBOSYLAMINO)METHYLIDENEAMINO] IMIDAZOLE-4-CARBOXAMIDE ISOMERASE"/>
    <property type="match status" value="1"/>
</dbReference>
<dbReference type="InterPro" id="IPR006063">
    <property type="entry name" value="HisA_bact_arch"/>
</dbReference>
<dbReference type="FunCoup" id="B2A6X1">
    <property type="interactions" value="299"/>
</dbReference>
<evidence type="ECO:0000256" key="8">
    <source>
        <dbReference type="ARBA" id="ARBA00022605"/>
    </source>
</evidence>
<comment type="catalytic activity">
    <reaction evidence="1 12 14">
        <text>1-(5-phospho-beta-D-ribosyl)-5-[(5-phospho-beta-D-ribosylamino)methylideneamino]imidazole-4-carboxamide = 5-[(5-phospho-1-deoxy-D-ribulos-1-ylimino)methylamino]-1-(5-phospho-beta-D-ribosyl)imidazole-4-carboxamide</text>
        <dbReference type="Rhea" id="RHEA:15469"/>
        <dbReference type="ChEBI" id="CHEBI:58435"/>
        <dbReference type="ChEBI" id="CHEBI:58525"/>
        <dbReference type="EC" id="5.3.1.16"/>
    </reaction>
</comment>
<evidence type="ECO:0000313" key="16">
    <source>
        <dbReference type="Proteomes" id="UP000001683"/>
    </source>
</evidence>
<dbReference type="KEGG" id="nth:Nther_1998"/>
<dbReference type="InterPro" id="IPR044524">
    <property type="entry name" value="Isoase_HisA-like"/>
</dbReference>
<dbReference type="AlphaFoldDB" id="B2A6X1"/>
<dbReference type="FunFam" id="3.20.20.70:FF:000009">
    <property type="entry name" value="1-(5-phosphoribosyl)-5-[(5-phosphoribosylamino)methylideneamino] imidazole-4-carboxamide isomerase"/>
    <property type="match status" value="1"/>
</dbReference>
<dbReference type="InParanoid" id="B2A6X1"/>
<dbReference type="eggNOG" id="COG0106">
    <property type="taxonomic scope" value="Bacteria"/>
</dbReference>
<evidence type="ECO:0000256" key="12">
    <source>
        <dbReference type="HAMAP-Rule" id="MF_01014"/>
    </source>
</evidence>
<evidence type="ECO:0000256" key="5">
    <source>
        <dbReference type="ARBA" id="ARBA00012550"/>
    </source>
</evidence>
<dbReference type="Proteomes" id="UP000001683">
    <property type="component" value="Chromosome"/>
</dbReference>
<evidence type="ECO:0000256" key="3">
    <source>
        <dbReference type="ARBA" id="ARBA00005133"/>
    </source>
</evidence>
<evidence type="ECO:0000256" key="6">
    <source>
        <dbReference type="ARBA" id="ARBA00018464"/>
    </source>
</evidence>
<keyword evidence="10 12" id="KW-0413">Isomerase</keyword>
<dbReference type="OrthoDB" id="9807749at2"/>
<evidence type="ECO:0000256" key="14">
    <source>
        <dbReference type="RuleBase" id="RU003658"/>
    </source>
</evidence>
<dbReference type="InterPro" id="IPR013785">
    <property type="entry name" value="Aldolase_TIM"/>
</dbReference>
<evidence type="ECO:0000256" key="9">
    <source>
        <dbReference type="ARBA" id="ARBA00023102"/>
    </source>
</evidence>
<dbReference type="InterPro" id="IPR011060">
    <property type="entry name" value="RibuloseP-bd_barrel"/>
</dbReference>
<dbReference type="EC" id="5.3.1.16" evidence="5 12"/>
<evidence type="ECO:0000256" key="2">
    <source>
        <dbReference type="ARBA" id="ARBA00004496"/>
    </source>
</evidence>
<dbReference type="Pfam" id="PF00977">
    <property type="entry name" value="His_biosynth"/>
    <property type="match status" value="1"/>
</dbReference>
<name>B2A6X1_NATTJ</name>
<dbReference type="RefSeq" id="WP_012448422.1">
    <property type="nucleotide sequence ID" value="NC_010718.1"/>
</dbReference>
<dbReference type="GO" id="GO:0005737">
    <property type="term" value="C:cytoplasm"/>
    <property type="evidence" value="ECO:0007669"/>
    <property type="project" value="UniProtKB-SubCell"/>
</dbReference>
<dbReference type="CDD" id="cd04732">
    <property type="entry name" value="HisA"/>
    <property type="match status" value="1"/>
</dbReference>
<keyword evidence="16" id="KW-1185">Reference proteome</keyword>
<sequence>MSLELIPAIDLYEGECVRLTEGELGSKKVYSDNPSDMARHFQEQGASRLHLVDLEGAFQGSVKNSTIIEKIANKVSIPVQVGGGIRSIEAIERLVNMGVDQVILGTKAYNDRDFLQSALELFHKNIIVGVDIKGGKVATEGWVNVSDTKTYDYLSELTELGVPRVILTDISKDGKLQGPNLELFKELAIFTELDLVLSGGMSSLEDINRIQKLQNEIAHNLAGVILGKALYEGKIDLQGALETIRK</sequence>
<organism evidence="15 16">
    <name type="scientific">Natranaerobius thermophilus (strain ATCC BAA-1301 / DSM 18059 / JW/NM-WN-LF)</name>
    <dbReference type="NCBI Taxonomy" id="457570"/>
    <lineage>
        <taxon>Bacteria</taxon>
        <taxon>Bacillati</taxon>
        <taxon>Bacillota</taxon>
        <taxon>Clostridia</taxon>
        <taxon>Natranaerobiales</taxon>
        <taxon>Natranaerobiaceae</taxon>
        <taxon>Natranaerobius</taxon>
    </lineage>
</organism>
<dbReference type="SUPFAM" id="SSF51366">
    <property type="entry name" value="Ribulose-phoshate binding barrel"/>
    <property type="match status" value="1"/>
</dbReference>
<evidence type="ECO:0000256" key="13">
    <source>
        <dbReference type="RuleBase" id="RU003657"/>
    </source>
</evidence>
<reference evidence="15 16" key="1">
    <citation type="submission" date="2008-04" db="EMBL/GenBank/DDBJ databases">
        <title>Complete sequence of chromosome of Natranaerobius thermophilus JW/NM-WN-LF.</title>
        <authorList>
            <consortium name="US DOE Joint Genome Institute"/>
            <person name="Copeland A."/>
            <person name="Lucas S."/>
            <person name="Lapidus A."/>
            <person name="Glavina del Rio T."/>
            <person name="Dalin E."/>
            <person name="Tice H."/>
            <person name="Bruce D."/>
            <person name="Goodwin L."/>
            <person name="Pitluck S."/>
            <person name="Chertkov O."/>
            <person name="Brettin T."/>
            <person name="Detter J.C."/>
            <person name="Han C."/>
            <person name="Kuske C.R."/>
            <person name="Schmutz J."/>
            <person name="Larimer F."/>
            <person name="Land M."/>
            <person name="Hauser L."/>
            <person name="Kyrpides N."/>
            <person name="Lykidis A."/>
            <person name="Mesbah N.M."/>
            <person name="Wiegel J."/>
        </authorList>
    </citation>
    <scope>NUCLEOTIDE SEQUENCE [LARGE SCALE GENOMIC DNA]</scope>
    <source>
        <strain evidence="16">ATCC BAA-1301 / DSM 18059 / JW/NM-WN-LF</strain>
    </source>
</reference>
<dbReference type="PANTHER" id="PTHR43090">
    <property type="entry name" value="1-(5-PHOSPHORIBOSYL)-5-[(5-PHOSPHORIBOSYLAMINO)METHYLIDENEAMINO] IMIDAZOLE-4-CARBOXAMIDE ISOMERASE"/>
    <property type="match status" value="1"/>
</dbReference>
<comment type="subcellular location">
    <subcellularLocation>
        <location evidence="2 12 14">Cytoplasm</location>
    </subcellularLocation>
</comment>
<dbReference type="InterPro" id="IPR006062">
    <property type="entry name" value="His_biosynth"/>
</dbReference>
<comment type="pathway">
    <text evidence="3 12 14">Amino-acid biosynthesis; L-histidine biosynthesis; L-histidine from 5-phospho-alpha-D-ribose 1-diphosphate: step 4/9.</text>
</comment>
<keyword evidence="7 12" id="KW-0963">Cytoplasm</keyword>
<dbReference type="GO" id="GO:0000105">
    <property type="term" value="P:L-histidine biosynthetic process"/>
    <property type="evidence" value="ECO:0007669"/>
    <property type="project" value="UniProtKB-UniRule"/>
</dbReference>
<dbReference type="UniPathway" id="UPA00031">
    <property type="reaction ID" value="UER00009"/>
</dbReference>